<dbReference type="GO" id="GO:0051536">
    <property type="term" value="F:iron-sulfur cluster binding"/>
    <property type="evidence" value="ECO:0007669"/>
    <property type="project" value="UniProtKB-KW"/>
</dbReference>
<evidence type="ECO:0000256" key="4">
    <source>
        <dbReference type="ARBA" id="ARBA00023004"/>
    </source>
</evidence>
<evidence type="ECO:0000256" key="3">
    <source>
        <dbReference type="ARBA" id="ARBA00022946"/>
    </source>
</evidence>
<sequence length="623" mass="69355">MSLVARGNWKTLLRITHKYCAHSTTAPSFGQLNPALNLDPSLQALLKDVDISLTRHKVAFPSHRELDVIPPEPTEDSALVARDSEDSVSDEESLQRKSPAAIFGSQGIGAVVLPLEMQNTINLLISETDKRALHSDAKRLFQGDEVDSQDVQWNSNFDKKYQRDGTAFASIALPAHYSAIRAVLTHVNHRLGPDWSVSKVIDWGAGSVKLNLGNRASVHTFQHDANASRDEEGLKVSDTTLQTYIGIDKRDGLVTIGKRLLRDIRSNDLSVSWQKAFHDDDKMPRVLGHDTVALSAFNLTSLPTNLARKSLVKEMWESGAHTMILIDHNTPTGFEHIAEARELLLKMGRKEMADLSAEGSIRGSHVVAPCPHDGKCPLHHPGSVRLVCGFSQRLQRPSFVRLTKHSPTGHEDTGYSYVVIQRGERPARPESKLGRVGAVGKRELDKESETQPVIKELSLHSEESVQPTDTVPPEVSDVVALDSNPLQLPLDSELKEELRQEAYSWPRLIFPPLKKSGHIILDACTPEGKIMRLTPYYDARKSNWGDIFPHEPKNPPQERYQPRAKRAGGATAVKGSDIGKRTGKTFKEEKPPKSRVSYEGLSENLKETRKKSKRDRVATQWVE</sequence>
<evidence type="ECO:0000256" key="5">
    <source>
        <dbReference type="ARBA" id="ARBA00023014"/>
    </source>
</evidence>
<dbReference type="GO" id="GO:0008168">
    <property type="term" value="F:methyltransferase activity"/>
    <property type="evidence" value="ECO:0007669"/>
    <property type="project" value="InterPro"/>
</dbReference>
<keyword evidence="5" id="KW-0411">Iron-sulfur</keyword>
<accession>A0A6A4IL65</accession>
<keyword evidence="10" id="KW-1185">Reference proteome</keyword>
<gene>
    <name evidence="9" type="ORF">BT96DRAFT_953621</name>
</gene>
<dbReference type="OrthoDB" id="421327at2759"/>
<evidence type="ECO:0000256" key="8">
    <source>
        <dbReference type="SAM" id="MobiDB-lite"/>
    </source>
</evidence>
<feature type="region of interest" description="Disordered" evidence="8">
    <location>
        <begin position="547"/>
        <end position="623"/>
    </location>
</feature>
<dbReference type="GO" id="GO:0003735">
    <property type="term" value="F:structural constituent of ribosome"/>
    <property type="evidence" value="ECO:0007669"/>
    <property type="project" value="TreeGrafter"/>
</dbReference>
<evidence type="ECO:0008006" key="11">
    <source>
        <dbReference type="Google" id="ProtNLM"/>
    </source>
</evidence>
<protein>
    <recommendedName>
        <fullName evidence="11">Rsm22-domain-containing protein</fullName>
    </recommendedName>
</protein>
<name>A0A6A4IL65_9AGAR</name>
<comment type="function">
    <text evidence="7">Mitochondrial ribosome (mitoribosome) assembly factor. Binds at the interface of the head and body domains of the mitochondrial small ribosomal subunit (mt-SSU), occluding the mRNA channel and preventing compaction of the head domain towards the body. Probable inactive methyltransferase: retains the characteristic folding and ability to bind S-adenosyl-L-methionine, but it probably lost its methyltransferase activity.</text>
</comment>
<keyword evidence="2" id="KW-0479">Metal-binding</keyword>
<dbReference type="PANTHER" id="PTHR13184">
    <property type="entry name" value="37S RIBOSOMAL PROTEIN S22"/>
    <property type="match status" value="1"/>
</dbReference>
<dbReference type="AlphaFoldDB" id="A0A6A4IL65"/>
<evidence type="ECO:0000256" key="6">
    <source>
        <dbReference type="ARBA" id="ARBA00023128"/>
    </source>
</evidence>
<comment type="subcellular location">
    <subcellularLocation>
        <location evidence="1">Mitochondrion</location>
    </subcellularLocation>
</comment>
<dbReference type="Pfam" id="PF09243">
    <property type="entry name" value="Rsm22"/>
    <property type="match status" value="2"/>
</dbReference>
<feature type="region of interest" description="Disordered" evidence="8">
    <location>
        <begin position="64"/>
        <end position="96"/>
    </location>
</feature>
<evidence type="ECO:0000313" key="9">
    <source>
        <dbReference type="EMBL" id="KAE9409244.1"/>
    </source>
</evidence>
<dbReference type="GO" id="GO:0005763">
    <property type="term" value="C:mitochondrial small ribosomal subunit"/>
    <property type="evidence" value="ECO:0007669"/>
    <property type="project" value="TreeGrafter"/>
</dbReference>
<dbReference type="PANTHER" id="PTHR13184:SF5">
    <property type="entry name" value="METHYLTRANSFERASE-LIKE PROTEIN 17, MITOCHONDRIAL"/>
    <property type="match status" value="1"/>
</dbReference>
<evidence type="ECO:0000256" key="2">
    <source>
        <dbReference type="ARBA" id="ARBA00022723"/>
    </source>
</evidence>
<dbReference type="GO" id="GO:0046872">
    <property type="term" value="F:metal ion binding"/>
    <property type="evidence" value="ECO:0007669"/>
    <property type="project" value="UniProtKB-KW"/>
</dbReference>
<dbReference type="InterPro" id="IPR015324">
    <property type="entry name" value="Ribosomal_Rsm22-like"/>
</dbReference>
<dbReference type="InterPro" id="IPR052571">
    <property type="entry name" value="Mt_RNA_Methyltransferase"/>
</dbReference>
<dbReference type="GO" id="GO:0006412">
    <property type="term" value="P:translation"/>
    <property type="evidence" value="ECO:0007669"/>
    <property type="project" value="InterPro"/>
</dbReference>
<dbReference type="EMBL" id="ML769388">
    <property type="protein sequence ID" value="KAE9409244.1"/>
    <property type="molecule type" value="Genomic_DNA"/>
</dbReference>
<evidence type="ECO:0000313" key="10">
    <source>
        <dbReference type="Proteomes" id="UP000799118"/>
    </source>
</evidence>
<keyword evidence="3" id="KW-0809">Transit peptide</keyword>
<evidence type="ECO:0000256" key="7">
    <source>
        <dbReference type="ARBA" id="ARBA00045681"/>
    </source>
</evidence>
<keyword evidence="4" id="KW-0408">Iron</keyword>
<evidence type="ECO:0000256" key="1">
    <source>
        <dbReference type="ARBA" id="ARBA00004173"/>
    </source>
</evidence>
<reference evidence="9" key="1">
    <citation type="journal article" date="2019" name="Environ. Microbiol.">
        <title>Fungal ecological strategies reflected in gene transcription - a case study of two litter decomposers.</title>
        <authorList>
            <person name="Barbi F."/>
            <person name="Kohler A."/>
            <person name="Barry K."/>
            <person name="Baskaran P."/>
            <person name="Daum C."/>
            <person name="Fauchery L."/>
            <person name="Ihrmark K."/>
            <person name="Kuo A."/>
            <person name="LaButti K."/>
            <person name="Lipzen A."/>
            <person name="Morin E."/>
            <person name="Grigoriev I.V."/>
            <person name="Henrissat B."/>
            <person name="Lindahl B."/>
            <person name="Martin F."/>
        </authorList>
    </citation>
    <scope>NUCLEOTIDE SEQUENCE</scope>
    <source>
        <strain evidence="9">JB14</strain>
    </source>
</reference>
<feature type="compositionally biased region" description="Basic and acidic residues" evidence="8">
    <location>
        <begin position="577"/>
        <end position="592"/>
    </location>
</feature>
<proteinExistence type="predicted"/>
<keyword evidence="6" id="KW-0496">Mitochondrion</keyword>
<organism evidence="9 10">
    <name type="scientific">Gymnopus androsaceus JB14</name>
    <dbReference type="NCBI Taxonomy" id="1447944"/>
    <lineage>
        <taxon>Eukaryota</taxon>
        <taxon>Fungi</taxon>
        <taxon>Dikarya</taxon>
        <taxon>Basidiomycota</taxon>
        <taxon>Agaricomycotina</taxon>
        <taxon>Agaricomycetes</taxon>
        <taxon>Agaricomycetidae</taxon>
        <taxon>Agaricales</taxon>
        <taxon>Marasmiineae</taxon>
        <taxon>Omphalotaceae</taxon>
        <taxon>Gymnopus</taxon>
    </lineage>
</organism>
<dbReference type="Proteomes" id="UP000799118">
    <property type="component" value="Unassembled WGS sequence"/>
</dbReference>